<protein>
    <submittedName>
        <fullName evidence="2">Uncharacterized protein</fullName>
    </submittedName>
</protein>
<reference evidence="2 3" key="1">
    <citation type="submission" date="2022-03" db="EMBL/GenBank/DDBJ databases">
        <title>Complete genome sequence of Lysobacter capsici VKM B-2533 and Lysobacter gummosus 10.1.1, promising sources of lytic agents.</title>
        <authorList>
            <person name="Tarlachkov S.V."/>
            <person name="Kudryakova I.V."/>
            <person name="Afoshin A.S."/>
            <person name="Leontyevskaya E.A."/>
            <person name="Leontyevskaya N.V."/>
        </authorList>
    </citation>
    <scope>NUCLEOTIDE SEQUENCE [LARGE SCALE GENOMIC DNA]</scope>
    <source>
        <strain evidence="2 3">10.1.1</strain>
    </source>
</reference>
<name>A0ABY3XH71_9GAMM</name>
<organism evidence="2 3">
    <name type="scientific">Lysobacter gummosus</name>
    <dbReference type="NCBI Taxonomy" id="262324"/>
    <lineage>
        <taxon>Bacteria</taxon>
        <taxon>Pseudomonadati</taxon>
        <taxon>Pseudomonadota</taxon>
        <taxon>Gammaproteobacteria</taxon>
        <taxon>Lysobacterales</taxon>
        <taxon>Lysobacteraceae</taxon>
        <taxon>Lysobacter</taxon>
    </lineage>
</organism>
<keyword evidence="1" id="KW-0732">Signal</keyword>
<dbReference type="Proteomes" id="UP000829194">
    <property type="component" value="Chromosome"/>
</dbReference>
<dbReference type="EMBL" id="CP093547">
    <property type="protein sequence ID" value="UNP31008.1"/>
    <property type="molecule type" value="Genomic_DNA"/>
</dbReference>
<feature type="signal peptide" evidence="1">
    <location>
        <begin position="1"/>
        <end position="23"/>
    </location>
</feature>
<evidence type="ECO:0000313" key="2">
    <source>
        <dbReference type="EMBL" id="UNP31008.1"/>
    </source>
</evidence>
<accession>A0ABY3XH71</accession>
<sequence length="446" mass="48630">MKSAMWAGVLSVTLSFAPSGAIAAEATTKTPDESAISPERAIQVFALARTLCERDAGKLWGASLCAPIMLVDPKTRAILASQADADGALKARGAVFVGSLPAKDNAANTATHWSGTHWTQLVWPLPEDEARRSVLIAHELFHRLHPQLRIAAVEGGDNAHLDTFEGRYALQLEWRALATALQADDAQAQRLAIDDALAFRADRYRRFPKAANDETALELNEGLAEYTGVMVGEATPERRLQAALHDLRVHVGDPSFVRSFAYATGPAYGLLLDRRAPGWRERLATPASLYALLSATVNIDEAVGAQTLDQRATRYGGAALRESEQARELARQRVSADNLRRFVDGPVLRVPLQHMNIQFDPRNLQALGEHGTVYPGLRISDDWGTLEVSEGALMKPDWRTLVLVAPSKKTRGSEMSGAGWKLQLKSGWELAAGDRAGDRVLKRVVK</sequence>
<proteinExistence type="predicted"/>
<gene>
    <name evidence="2" type="ORF">MOV92_07115</name>
</gene>
<feature type="chain" id="PRO_5046171540" evidence="1">
    <location>
        <begin position="24"/>
        <end position="446"/>
    </location>
</feature>
<evidence type="ECO:0000313" key="3">
    <source>
        <dbReference type="Proteomes" id="UP000829194"/>
    </source>
</evidence>
<evidence type="ECO:0000256" key="1">
    <source>
        <dbReference type="SAM" id="SignalP"/>
    </source>
</evidence>
<dbReference type="RefSeq" id="WP_237049844.1">
    <property type="nucleotide sequence ID" value="NZ_CP011131.1"/>
</dbReference>
<keyword evidence="3" id="KW-1185">Reference proteome</keyword>